<dbReference type="PRINTS" id="PR00040">
    <property type="entry name" value="HTHMERR"/>
</dbReference>
<dbReference type="GO" id="GO:0003700">
    <property type="term" value="F:DNA-binding transcription factor activity"/>
    <property type="evidence" value="ECO:0007669"/>
    <property type="project" value="InterPro"/>
</dbReference>
<evidence type="ECO:0000259" key="5">
    <source>
        <dbReference type="PROSITE" id="PS50937"/>
    </source>
</evidence>
<protein>
    <submittedName>
        <fullName evidence="6">DNA-binding transcriptional MerR regulator</fullName>
    </submittedName>
</protein>
<dbReference type="InterPro" id="IPR000551">
    <property type="entry name" value="MerR-type_HTH_dom"/>
</dbReference>
<comment type="caution">
    <text evidence="6">The sequence shown here is derived from an EMBL/GenBank/DDBJ whole genome shotgun (WGS) entry which is preliminary data.</text>
</comment>
<evidence type="ECO:0000313" key="7">
    <source>
        <dbReference type="Proteomes" id="UP000589620"/>
    </source>
</evidence>
<accession>A0A852T0M0</accession>
<dbReference type="AlphaFoldDB" id="A0A852T0M0"/>
<proteinExistence type="predicted"/>
<evidence type="ECO:0000256" key="3">
    <source>
        <dbReference type="ARBA" id="ARBA00023125"/>
    </source>
</evidence>
<reference evidence="6 7" key="1">
    <citation type="submission" date="2020-07" db="EMBL/GenBank/DDBJ databases">
        <title>Sequencing the genomes of 1000 actinobacteria strains.</title>
        <authorList>
            <person name="Klenk H.-P."/>
        </authorList>
    </citation>
    <scope>NUCLEOTIDE SEQUENCE [LARGE SCALE GENOMIC DNA]</scope>
    <source>
        <strain evidence="6 7">DSM 23871</strain>
    </source>
</reference>
<dbReference type="RefSeq" id="WP_179457107.1">
    <property type="nucleotide sequence ID" value="NZ_BAAAPX010000001.1"/>
</dbReference>
<dbReference type="Gene3D" id="1.10.1660.10">
    <property type="match status" value="1"/>
</dbReference>
<gene>
    <name evidence="6" type="ORF">BJ963_002587</name>
</gene>
<keyword evidence="2" id="KW-0805">Transcription regulation</keyword>
<dbReference type="PANTHER" id="PTHR30204:SF69">
    <property type="entry name" value="MERR-FAMILY TRANSCRIPTIONAL REGULATOR"/>
    <property type="match status" value="1"/>
</dbReference>
<dbReference type="PROSITE" id="PS50937">
    <property type="entry name" value="HTH_MERR_2"/>
    <property type="match status" value="1"/>
</dbReference>
<dbReference type="Proteomes" id="UP000589620">
    <property type="component" value="Unassembled WGS sequence"/>
</dbReference>
<keyword evidence="7" id="KW-1185">Reference proteome</keyword>
<name>A0A852T0M0_9MICO</name>
<evidence type="ECO:0000256" key="2">
    <source>
        <dbReference type="ARBA" id="ARBA00023015"/>
    </source>
</evidence>
<dbReference type="EMBL" id="JACCBJ010000001">
    <property type="protein sequence ID" value="NYD75068.1"/>
    <property type="molecule type" value="Genomic_DNA"/>
</dbReference>
<evidence type="ECO:0000256" key="4">
    <source>
        <dbReference type="ARBA" id="ARBA00023163"/>
    </source>
</evidence>
<dbReference type="PANTHER" id="PTHR30204">
    <property type="entry name" value="REDOX-CYCLING DRUG-SENSING TRANSCRIPTIONAL ACTIVATOR SOXR"/>
    <property type="match status" value="1"/>
</dbReference>
<dbReference type="InterPro" id="IPR009061">
    <property type="entry name" value="DNA-bd_dom_put_sf"/>
</dbReference>
<sequence>MRIGELSRRTGVATRLLRYYEEQGLLASTRSPNGYRDYAERDVETVLRIRGLLASGMTTRLIRMLLDMEGVRGTVSAAQCNRTVAGEVAEELARVEERLRCLSQSRATMREWLTSAGYAELLAEPA</sequence>
<keyword evidence="1" id="KW-0678">Repressor</keyword>
<feature type="domain" description="HTH merR-type" evidence="5">
    <location>
        <begin position="1"/>
        <end position="68"/>
    </location>
</feature>
<evidence type="ECO:0000256" key="1">
    <source>
        <dbReference type="ARBA" id="ARBA00022491"/>
    </source>
</evidence>
<dbReference type="SMART" id="SM00422">
    <property type="entry name" value="HTH_MERR"/>
    <property type="match status" value="1"/>
</dbReference>
<keyword evidence="3 6" id="KW-0238">DNA-binding</keyword>
<dbReference type="Pfam" id="PF13411">
    <property type="entry name" value="MerR_1"/>
    <property type="match status" value="1"/>
</dbReference>
<dbReference type="GO" id="GO:0003677">
    <property type="term" value="F:DNA binding"/>
    <property type="evidence" value="ECO:0007669"/>
    <property type="project" value="UniProtKB-KW"/>
</dbReference>
<dbReference type="PROSITE" id="PS00552">
    <property type="entry name" value="HTH_MERR_1"/>
    <property type="match status" value="1"/>
</dbReference>
<keyword evidence="4" id="KW-0804">Transcription</keyword>
<evidence type="ECO:0000313" key="6">
    <source>
        <dbReference type="EMBL" id="NYD75068.1"/>
    </source>
</evidence>
<organism evidence="6 7">
    <name type="scientific">Leifsonia soli</name>
    <dbReference type="NCBI Taxonomy" id="582665"/>
    <lineage>
        <taxon>Bacteria</taxon>
        <taxon>Bacillati</taxon>
        <taxon>Actinomycetota</taxon>
        <taxon>Actinomycetes</taxon>
        <taxon>Micrococcales</taxon>
        <taxon>Microbacteriaceae</taxon>
        <taxon>Leifsonia</taxon>
    </lineage>
</organism>
<dbReference type="SUPFAM" id="SSF46955">
    <property type="entry name" value="Putative DNA-binding domain"/>
    <property type="match status" value="1"/>
</dbReference>
<dbReference type="InterPro" id="IPR047057">
    <property type="entry name" value="MerR_fam"/>
</dbReference>